<dbReference type="Proteomes" id="UP000887458">
    <property type="component" value="Unassembled WGS sequence"/>
</dbReference>
<dbReference type="EMBL" id="NJHN03000063">
    <property type="protein sequence ID" value="KAH9418492.1"/>
    <property type="molecule type" value="Genomic_DNA"/>
</dbReference>
<evidence type="ECO:0000313" key="1">
    <source>
        <dbReference type="EMBL" id="KAH9418492.1"/>
    </source>
</evidence>
<gene>
    <name evidence="1" type="ORF">DERP_011354</name>
</gene>
<organism evidence="1 2">
    <name type="scientific">Dermatophagoides pteronyssinus</name>
    <name type="common">European house dust mite</name>
    <dbReference type="NCBI Taxonomy" id="6956"/>
    <lineage>
        <taxon>Eukaryota</taxon>
        <taxon>Metazoa</taxon>
        <taxon>Ecdysozoa</taxon>
        <taxon>Arthropoda</taxon>
        <taxon>Chelicerata</taxon>
        <taxon>Arachnida</taxon>
        <taxon>Acari</taxon>
        <taxon>Acariformes</taxon>
        <taxon>Sarcoptiformes</taxon>
        <taxon>Astigmata</taxon>
        <taxon>Psoroptidia</taxon>
        <taxon>Analgoidea</taxon>
        <taxon>Pyroglyphidae</taxon>
        <taxon>Dermatophagoidinae</taxon>
        <taxon>Dermatophagoides</taxon>
    </lineage>
</organism>
<name>A0ABQ8J7C4_DERPT</name>
<protein>
    <submittedName>
        <fullName evidence="1">Uncharacterized protein</fullName>
    </submittedName>
</protein>
<proteinExistence type="predicted"/>
<evidence type="ECO:0000313" key="2">
    <source>
        <dbReference type="Proteomes" id="UP000887458"/>
    </source>
</evidence>
<comment type="caution">
    <text evidence="1">The sequence shown here is derived from an EMBL/GenBank/DDBJ whole genome shotgun (WGS) entry which is preliminary data.</text>
</comment>
<reference evidence="1 2" key="1">
    <citation type="journal article" date="2018" name="J. Allergy Clin. Immunol.">
        <title>High-quality assembly of Dermatophagoides pteronyssinus genome and transcriptome reveals a wide range of novel allergens.</title>
        <authorList>
            <person name="Liu X.Y."/>
            <person name="Yang K.Y."/>
            <person name="Wang M.Q."/>
            <person name="Kwok J.S."/>
            <person name="Zeng X."/>
            <person name="Yang Z."/>
            <person name="Xiao X.J."/>
            <person name="Lau C.P."/>
            <person name="Li Y."/>
            <person name="Huang Z.M."/>
            <person name="Ba J.G."/>
            <person name="Yim A.K."/>
            <person name="Ouyang C.Y."/>
            <person name="Ngai S.M."/>
            <person name="Chan T.F."/>
            <person name="Leung E.L."/>
            <person name="Liu L."/>
            <person name="Liu Z.G."/>
            <person name="Tsui S.K."/>
        </authorList>
    </citation>
    <scope>NUCLEOTIDE SEQUENCE [LARGE SCALE GENOMIC DNA]</scope>
    <source>
        <strain evidence="1">Derp</strain>
    </source>
</reference>
<accession>A0ABQ8J7C4</accession>
<sequence length="72" mass="8348">MKSYDDEDDGGRKHIKSNMVECFELIMQSLYKHHCVIIKKTRKKFYNAFGSNESYFHACLDADDVNGNPVKS</sequence>
<keyword evidence="2" id="KW-1185">Reference proteome</keyword>
<reference evidence="1 2" key="2">
    <citation type="journal article" date="2022" name="Mol. Biol. Evol.">
        <title>Comparative Genomics Reveals Insights into the Divergent Evolution of Astigmatic Mites and Household Pest Adaptations.</title>
        <authorList>
            <person name="Xiong Q."/>
            <person name="Wan A.T."/>
            <person name="Liu X."/>
            <person name="Fung C.S."/>
            <person name="Xiao X."/>
            <person name="Malainual N."/>
            <person name="Hou J."/>
            <person name="Wang L."/>
            <person name="Wang M."/>
            <person name="Yang K.Y."/>
            <person name="Cui Y."/>
            <person name="Leung E.L."/>
            <person name="Nong W."/>
            <person name="Shin S.K."/>
            <person name="Au S.W."/>
            <person name="Jeong K.Y."/>
            <person name="Chew F.T."/>
            <person name="Hui J.H."/>
            <person name="Leung T.F."/>
            <person name="Tungtrongchitr A."/>
            <person name="Zhong N."/>
            <person name="Liu Z."/>
            <person name="Tsui S.K."/>
        </authorList>
    </citation>
    <scope>NUCLEOTIDE SEQUENCE [LARGE SCALE GENOMIC DNA]</scope>
    <source>
        <strain evidence="1">Derp</strain>
    </source>
</reference>